<organism evidence="1 2">
    <name type="scientific">Meiothermus hypogaeus</name>
    <dbReference type="NCBI Taxonomy" id="884155"/>
    <lineage>
        <taxon>Bacteria</taxon>
        <taxon>Thermotogati</taxon>
        <taxon>Deinococcota</taxon>
        <taxon>Deinococci</taxon>
        <taxon>Thermales</taxon>
        <taxon>Thermaceae</taxon>
        <taxon>Meiothermus</taxon>
    </lineage>
</organism>
<protein>
    <recommendedName>
        <fullName evidence="3">Lipoprotein</fullName>
    </recommendedName>
</protein>
<accession>A0ABX9MKE3</accession>
<dbReference type="EMBL" id="QWKY01000044">
    <property type="protein sequence ID" value="RIH76831.1"/>
    <property type="molecule type" value="Genomic_DNA"/>
</dbReference>
<comment type="caution">
    <text evidence="1">The sequence shown here is derived from an EMBL/GenBank/DDBJ whole genome shotgun (WGS) entry which is preliminary data.</text>
</comment>
<keyword evidence="2" id="KW-1185">Reference proteome</keyword>
<sequence>MPEPGPLPTRPTALGGAIVGAPMPMYLYAFLLFALLTGCGQTAATTPAPDRHTLQTFNDQLLPVTLFDDMVQEPENPPYRFRLEVTDGWFRLERSSQSETAIRYEQAVYFRESVEGNGGRRWRWYDLGTCTPQGSGMRCDSGYAQGYSFELKQQGETLITQQQLFYEPLFKGTYTFSR</sequence>
<evidence type="ECO:0008006" key="3">
    <source>
        <dbReference type="Google" id="ProtNLM"/>
    </source>
</evidence>
<reference evidence="1 2" key="1">
    <citation type="submission" date="2018-08" db="EMBL/GenBank/DDBJ databases">
        <title>Meiothermus hypogaeus DSM 23238 genome sequencing project.</title>
        <authorList>
            <person name="Da Costa M.S."/>
            <person name="Albuquerque L."/>
            <person name="Raposo P."/>
            <person name="Froufe H.J.C."/>
            <person name="Barroso C.S."/>
            <person name="Egas C."/>
        </authorList>
    </citation>
    <scope>NUCLEOTIDE SEQUENCE [LARGE SCALE GENOMIC DNA]</scope>
    <source>
        <strain evidence="1 2">DSM 23238</strain>
    </source>
</reference>
<name>A0ABX9MKE3_9DEIN</name>
<evidence type="ECO:0000313" key="2">
    <source>
        <dbReference type="Proteomes" id="UP000265443"/>
    </source>
</evidence>
<proteinExistence type="predicted"/>
<evidence type="ECO:0000313" key="1">
    <source>
        <dbReference type="EMBL" id="RIH76831.1"/>
    </source>
</evidence>
<gene>
    <name evidence="1" type="ORF">Mhypo_02256</name>
</gene>
<dbReference type="Proteomes" id="UP000265443">
    <property type="component" value="Unassembled WGS sequence"/>
</dbReference>